<dbReference type="RefSeq" id="WP_345099998.1">
    <property type="nucleotide sequence ID" value="NZ_BAABGS010000073.1"/>
</dbReference>
<dbReference type="EMBL" id="JBHUIR010000005">
    <property type="protein sequence ID" value="MFD2258409.1"/>
    <property type="molecule type" value="Genomic_DNA"/>
</dbReference>
<keyword evidence="3" id="KW-1185">Reference proteome</keyword>
<evidence type="ECO:0000313" key="2">
    <source>
        <dbReference type="EMBL" id="MFD2258409.1"/>
    </source>
</evidence>
<comment type="caution">
    <text evidence="2">The sequence shown here is derived from an EMBL/GenBank/DDBJ whole genome shotgun (WGS) entry which is preliminary data.</text>
</comment>
<dbReference type="SUPFAM" id="SSF55729">
    <property type="entry name" value="Acyl-CoA N-acyltransferases (Nat)"/>
    <property type="match status" value="1"/>
</dbReference>
<keyword evidence="2" id="KW-0808">Transferase</keyword>
<name>A0ABW5DC48_9HYPH</name>
<dbReference type="PANTHER" id="PTHR47237:SF1">
    <property type="entry name" value="SLL0310 PROTEIN"/>
    <property type="match status" value="1"/>
</dbReference>
<keyword evidence="2" id="KW-0012">Acyltransferase</keyword>
<dbReference type="Pfam" id="PF18014">
    <property type="entry name" value="Acetyltransf_18"/>
    <property type="match status" value="1"/>
</dbReference>
<dbReference type="Gene3D" id="3.40.630.90">
    <property type="match status" value="1"/>
</dbReference>
<dbReference type="PANTHER" id="PTHR47237">
    <property type="entry name" value="SLL0310 PROTEIN"/>
    <property type="match status" value="1"/>
</dbReference>
<sequence>MTTTTDIRTLSAAEMEELVAWAAAEGWNPGLADAAAFRAADPEGFLGLFVDGEMVSGISAVAYGSDFGFIGLYICRPDMRGKGFGKAVWDAGMARLAGRTVGLDGVPAQVANYRSMGFEPAYKTYRFNGRLGHPIGSSIDIQPVTPDLFDAIENFDCRFFPETRPAFLREWLMAPRIALAAVEGDALRGYGVTRACHEGFKIGPLFAQDVKTAAALLAALARACGGGIHIDVPEVQEEFSRLLAQAGLARGFETTRMYRGPAPGFDLAGVFGVTTLELG</sequence>
<dbReference type="PROSITE" id="PS51186">
    <property type="entry name" value="GNAT"/>
    <property type="match status" value="2"/>
</dbReference>
<gene>
    <name evidence="2" type="ORF">ACFSMZ_01320</name>
</gene>
<proteinExistence type="predicted"/>
<dbReference type="EC" id="2.3.1.-" evidence="2"/>
<dbReference type="Gene3D" id="3.40.630.30">
    <property type="match status" value="1"/>
</dbReference>
<feature type="domain" description="N-acetyltransferase" evidence="1">
    <location>
        <begin position="139"/>
        <end position="277"/>
    </location>
</feature>
<dbReference type="InterPro" id="IPR016181">
    <property type="entry name" value="Acyl_CoA_acyltransferase"/>
</dbReference>
<dbReference type="InterPro" id="IPR041496">
    <property type="entry name" value="YitH/HolE_GNAT"/>
</dbReference>
<accession>A0ABW5DC48</accession>
<dbReference type="GO" id="GO:0016746">
    <property type="term" value="F:acyltransferase activity"/>
    <property type="evidence" value="ECO:0007669"/>
    <property type="project" value="UniProtKB-KW"/>
</dbReference>
<dbReference type="InterPro" id="IPR000182">
    <property type="entry name" value="GNAT_dom"/>
</dbReference>
<organism evidence="2 3">
    <name type="scientific">Chelativorans composti</name>
    <dbReference type="NCBI Taxonomy" id="768533"/>
    <lineage>
        <taxon>Bacteria</taxon>
        <taxon>Pseudomonadati</taxon>
        <taxon>Pseudomonadota</taxon>
        <taxon>Alphaproteobacteria</taxon>
        <taxon>Hyphomicrobiales</taxon>
        <taxon>Phyllobacteriaceae</taxon>
        <taxon>Chelativorans</taxon>
    </lineage>
</organism>
<protein>
    <submittedName>
        <fullName evidence="2">GNAT family N-acetyltransferase</fullName>
        <ecNumber evidence="2">2.3.1.-</ecNumber>
    </submittedName>
</protein>
<reference evidence="3" key="1">
    <citation type="journal article" date="2019" name="Int. J. Syst. Evol. Microbiol.">
        <title>The Global Catalogue of Microorganisms (GCM) 10K type strain sequencing project: providing services to taxonomists for standard genome sequencing and annotation.</title>
        <authorList>
            <consortium name="The Broad Institute Genomics Platform"/>
            <consortium name="The Broad Institute Genome Sequencing Center for Infectious Disease"/>
            <person name="Wu L."/>
            <person name="Ma J."/>
        </authorList>
    </citation>
    <scope>NUCLEOTIDE SEQUENCE [LARGE SCALE GENOMIC DNA]</scope>
    <source>
        <strain evidence="3">KCTC 23707</strain>
    </source>
</reference>
<dbReference type="Proteomes" id="UP001597373">
    <property type="component" value="Unassembled WGS sequence"/>
</dbReference>
<feature type="domain" description="N-acetyltransferase" evidence="1">
    <location>
        <begin position="5"/>
        <end position="136"/>
    </location>
</feature>
<dbReference type="Pfam" id="PF00583">
    <property type="entry name" value="Acetyltransf_1"/>
    <property type="match status" value="1"/>
</dbReference>
<evidence type="ECO:0000259" key="1">
    <source>
        <dbReference type="PROSITE" id="PS51186"/>
    </source>
</evidence>
<dbReference type="InterPro" id="IPR052729">
    <property type="entry name" value="Acyl/Acetyltrans_Enzymes"/>
</dbReference>
<evidence type="ECO:0000313" key="3">
    <source>
        <dbReference type="Proteomes" id="UP001597373"/>
    </source>
</evidence>